<evidence type="ECO:0000313" key="3">
    <source>
        <dbReference type="EMBL" id="MBI5974559.1"/>
    </source>
</evidence>
<sequence length="171" mass="19405">MNFDEERVKVAVQKILTHYHPILRQQAEAVQQFDEHIENVIQDLEDTLFDTEGQALAANQIGISEQIAIVDMEQDGILQLINPTIVNESETKITDLEGCLSVPGRFGEVTRSQMIKVESYDLKGNKVELTAYDDVARMILHVIDNLNGVLFIDIMEREISDAELEAYLEDE</sequence>
<dbReference type="EMBL" id="JABANU010000005">
    <property type="protein sequence ID" value="MBI5974559.1"/>
    <property type="molecule type" value="Genomic_DNA"/>
</dbReference>
<evidence type="ECO:0000313" key="4">
    <source>
        <dbReference type="Proteomes" id="UP000751852"/>
    </source>
</evidence>
<organism evidence="3 4">
    <name type="scientific">Staphylococcus canis</name>
    <dbReference type="NCBI Taxonomy" id="2724942"/>
    <lineage>
        <taxon>Bacteria</taxon>
        <taxon>Bacillati</taxon>
        <taxon>Bacillota</taxon>
        <taxon>Bacilli</taxon>
        <taxon>Bacillales</taxon>
        <taxon>Staphylococcaceae</taxon>
        <taxon>Staphylococcus</taxon>
    </lineage>
</organism>
<dbReference type="CDD" id="cd00487">
    <property type="entry name" value="Pep_deformylase"/>
    <property type="match status" value="1"/>
</dbReference>
<dbReference type="InterPro" id="IPR036821">
    <property type="entry name" value="Peptide_deformylase_sf"/>
</dbReference>
<comment type="similarity">
    <text evidence="1 2">Belongs to the polypeptide deformylase family.</text>
</comment>
<name>A0ABS0T741_9STAP</name>
<evidence type="ECO:0000256" key="1">
    <source>
        <dbReference type="ARBA" id="ARBA00010759"/>
    </source>
</evidence>
<protein>
    <recommendedName>
        <fullName evidence="2">Peptide deformylase-like</fullName>
    </recommendedName>
    <alternativeName>
        <fullName evidence="2">Polypeptide deformylase-like</fullName>
    </alternativeName>
</protein>
<dbReference type="Gene3D" id="3.90.45.10">
    <property type="entry name" value="Peptide deformylase"/>
    <property type="match status" value="1"/>
</dbReference>
<dbReference type="GO" id="GO:0042586">
    <property type="term" value="F:peptide deformylase activity"/>
    <property type="evidence" value="ECO:0007669"/>
    <property type="project" value="UniProtKB-EC"/>
</dbReference>
<keyword evidence="4" id="KW-1185">Reference proteome</keyword>
<proteinExistence type="inferred from homology"/>
<dbReference type="NCBIfam" id="NF001159">
    <property type="entry name" value="PRK00150.1-3"/>
    <property type="match status" value="1"/>
</dbReference>
<reference evidence="3 4" key="1">
    <citation type="submission" date="2020-04" db="EMBL/GenBank/DDBJ databases">
        <title>Staphylococcus species from domestic dog.</title>
        <authorList>
            <person name="Paterson G.K."/>
        </authorList>
    </citation>
    <scope>NUCLEOTIDE SEQUENCE [LARGE SCALE GENOMIC DNA]</scope>
    <source>
        <strain evidence="3 4">H16/1A</strain>
    </source>
</reference>
<gene>
    <name evidence="3" type="primary">def</name>
    <name evidence="3" type="ORF">HHH54_02970</name>
</gene>
<dbReference type="SUPFAM" id="SSF56420">
    <property type="entry name" value="Peptide deformylase"/>
    <property type="match status" value="1"/>
</dbReference>
<dbReference type="NCBIfam" id="TIGR00079">
    <property type="entry name" value="pept_deformyl"/>
    <property type="match status" value="1"/>
</dbReference>
<comment type="caution">
    <text evidence="3">The sequence shown here is derived from an EMBL/GenBank/DDBJ whole genome shotgun (WGS) entry which is preliminary data.</text>
</comment>
<dbReference type="PANTHER" id="PTHR10458:SF22">
    <property type="entry name" value="PEPTIDE DEFORMYLASE"/>
    <property type="match status" value="1"/>
</dbReference>
<dbReference type="Proteomes" id="UP000751852">
    <property type="component" value="Unassembled WGS sequence"/>
</dbReference>
<dbReference type="PANTHER" id="PTHR10458">
    <property type="entry name" value="PEPTIDE DEFORMYLASE"/>
    <property type="match status" value="1"/>
</dbReference>
<dbReference type="PRINTS" id="PR01576">
    <property type="entry name" value="PDEFORMYLASE"/>
</dbReference>
<comment type="caution">
    <text evidence="2">Lacks conserved residue(s) required for the propagation of feature annotation.</text>
</comment>
<evidence type="ECO:0000256" key="2">
    <source>
        <dbReference type="HAMAP-Rule" id="MF_00163"/>
    </source>
</evidence>
<dbReference type="Pfam" id="PF01327">
    <property type="entry name" value="Pep_deformylase"/>
    <property type="match status" value="1"/>
</dbReference>
<dbReference type="PIRSF" id="PIRSF004749">
    <property type="entry name" value="Pep_def"/>
    <property type="match status" value="1"/>
</dbReference>
<dbReference type="HAMAP" id="MF_00163">
    <property type="entry name" value="Pep_deformylase"/>
    <property type="match status" value="1"/>
</dbReference>
<accession>A0ABS0T741</accession>
<dbReference type="InterPro" id="IPR023635">
    <property type="entry name" value="Peptide_deformylase"/>
</dbReference>
<keyword evidence="3" id="KW-0378">Hydrolase</keyword>